<evidence type="ECO:0000256" key="1">
    <source>
        <dbReference type="SAM" id="Coils"/>
    </source>
</evidence>
<dbReference type="EMBL" id="BLLF01001918">
    <property type="protein sequence ID" value="GFH21859.1"/>
    <property type="molecule type" value="Genomic_DNA"/>
</dbReference>
<keyword evidence="5" id="KW-1185">Reference proteome</keyword>
<reference evidence="4 5" key="1">
    <citation type="submission" date="2020-02" db="EMBL/GenBank/DDBJ databases">
        <title>Draft genome sequence of Haematococcus lacustris strain NIES-144.</title>
        <authorList>
            <person name="Morimoto D."/>
            <person name="Nakagawa S."/>
            <person name="Yoshida T."/>
            <person name="Sawayama S."/>
        </authorList>
    </citation>
    <scope>NUCLEOTIDE SEQUENCE [LARGE SCALE GENOMIC DNA]</scope>
    <source>
        <strain evidence="4 5">NIES-144</strain>
    </source>
</reference>
<dbReference type="InterPro" id="IPR055328">
    <property type="entry name" value="HEI10-like"/>
</dbReference>
<dbReference type="PANTHER" id="PTHR47384">
    <property type="entry name" value="E3 UBIQUITIN-PROTEIN LIGASE CCNB1IP1 HOMOLOG"/>
    <property type="match status" value="1"/>
</dbReference>
<evidence type="ECO:0000256" key="2">
    <source>
        <dbReference type="SAM" id="MobiDB-lite"/>
    </source>
</evidence>
<gene>
    <name evidence="4" type="ORF">HaLaN_19234</name>
</gene>
<proteinExistence type="predicted"/>
<evidence type="ECO:0000313" key="5">
    <source>
        <dbReference type="Proteomes" id="UP000485058"/>
    </source>
</evidence>
<comment type="caution">
    <text evidence="4">The sequence shown here is derived from an EMBL/GenBank/DDBJ whole genome shotgun (WGS) entry which is preliminary data.</text>
</comment>
<protein>
    <submittedName>
        <fullName evidence="4">Uncharacterized protein</fullName>
    </submittedName>
</protein>
<evidence type="ECO:0000313" key="4">
    <source>
        <dbReference type="EMBL" id="GFH21859.1"/>
    </source>
</evidence>
<feature type="non-terminal residue" evidence="4">
    <location>
        <position position="309"/>
    </location>
</feature>
<dbReference type="Gene3D" id="1.20.1170.10">
    <property type="match status" value="1"/>
</dbReference>
<feature type="signal peptide" evidence="3">
    <location>
        <begin position="1"/>
        <end position="31"/>
    </location>
</feature>
<keyword evidence="1" id="KW-0175">Coiled coil</keyword>
<feature type="non-terminal residue" evidence="4">
    <location>
        <position position="1"/>
    </location>
</feature>
<accession>A0A699ZQA3</accession>
<organism evidence="4 5">
    <name type="scientific">Haematococcus lacustris</name>
    <name type="common">Green alga</name>
    <name type="synonym">Haematococcus pluvialis</name>
    <dbReference type="NCBI Taxonomy" id="44745"/>
    <lineage>
        <taxon>Eukaryota</taxon>
        <taxon>Viridiplantae</taxon>
        <taxon>Chlorophyta</taxon>
        <taxon>core chlorophytes</taxon>
        <taxon>Chlorophyceae</taxon>
        <taxon>CS clade</taxon>
        <taxon>Chlamydomonadales</taxon>
        <taxon>Haematococcaceae</taxon>
        <taxon>Haematococcus</taxon>
    </lineage>
</organism>
<dbReference type="PANTHER" id="PTHR47384:SF2">
    <property type="entry name" value="E3 UBIQUITIN-PROTEIN LIGASE CCNB1IP1 HOMOLOG"/>
    <property type="match status" value="1"/>
</dbReference>
<feature type="region of interest" description="Disordered" evidence="2">
    <location>
        <begin position="259"/>
        <end position="309"/>
    </location>
</feature>
<name>A0A699ZQA3_HAELA</name>
<sequence>MQPLLGTAGARREIHMHALLALVLLWLYTEAAREQSVLQCLRGAAQRRLALCGQTPEVIMQTALNAITFWNQQMEVTSNKRERTVQQRLEMLHQQCSAKVAQVHAAYSKMRNKANTLTREKEELHAENQELSSKYQQRSSQVQQLKSQVQQVQAQLDQASSMTSSGMNMGPGFQGGPNRSMAGNGQMVTTVHQRTRVFNLPDMPAGTPPVYPAFHPSGSDPGRDHRRPSIGMLTAPGTGMASGMSSPGNNMLMSIGSAMPGAGGPPQRKMRLNPSTENAMASFGHSKMAKPNASGGAPSQLLRGGGMGS</sequence>
<dbReference type="Proteomes" id="UP000485058">
    <property type="component" value="Unassembled WGS sequence"/>
</dbReference>
<feature type="chain" id="PRO_5025582529" evidence="3">
    <location>
        <begin position="32"/>
        <end position="309"/>
    </location>
</feature>
<keyword evidence="3" id="KW-0732">Signal</keyword>
<feature type="coiled-coil region" evidence="1">
    <location>
        <begin position="107"/>
        <end position="162"/>
    </location>
</feature>
<evidence type="ECO:0000256" key="3">
    <source>
        <dbReference type="SAM" id="SignalP"/>
    </source>
</evidence>
<dbReference type="AlphaFoldDB" id="A0A699ZQA3"/>